<dbReference type="RefSeq" id="WP_007483967.1">
    <property type="nucleotide sequence ID" value="NZ_JH724314.1"/>
</dbReference>
<gene>
    <name evidence="9" type="ORF">HMPREF1068_01010</name>
</gene>
<evidence type="ECO:0000259" key="8">
    <source>
        <dbReference type="Pfam" id="PF13734"/>
    </source>
</evidence>
<dbReference type="eggNOG" id="ENOG502ZR0D">
    <property type="taxonomic scope" value="Bacteria"/>
</dbReference>
<evidence type="ECO:0000256" key="5">
    <source>
        <dbReference type="ARBA" id="ARBA00022807"/>
    </source>
</evidence>
<feature type="chain" id="PRO_5003720832" description="Spi protease inhibitor domain-containing protein" evidence="7">
    <location>
        <begin position="19"/>
        <end position="611"/>
    </location>
</feature>
<sequence>MKRNLFWLFLFFSSFLWGDNVTISQAEQLARNFFGGRVTTRSAETGLEYVWNGEDVQTRTNIAPAFYVFNRTSEGGFIIIAGDDAVTPVLAYSYTGKFEVENMPSSLRDWMGYYREQINWAKEQDIVPSRSITALWDQLQRGTFSDDTEGEVLLSTALWNQDAPYNKLCPNIDNVIAPTGCVATALAITMKYNRWPDQGSGATCTYTTRTYQRTLSVTYDKVYAWDDMPDVYLEGSYTATQANAVGRLMYHCGVLSQMNYTPQESGAYTPIAARGMVDYMKYDKSLAVLEREWYTNDEWDEILKNELNAGRLVIYGGSNAKQEGHQFVFDGYRADRYHVNWGWGGMANGYYLLSTLEPDQQGIGGNTGGGFSIGQNAIVGIKKAEIGSSYRDMLAFFKGTSGGVTYSGLSTTETDFLPGTSFDVTAAFIANYGIRNFTGVAALALVDKAGNVKEFISNEYTFSKLEAMNSNGSISGSGIGLRCIITQTPEPGDRIWLMYKANDVSTWDKVKGGRDVTTEIIVRKEVTGLNSIEQDSALDIIVLNNNNQITVKSPVTMKMLTVYDMEGRLLEKIECPQLKQFTFSCESYTPGIYILKVLTTEGVISNKFIKK</sequence>
<evidence type="ECO:0000256" key="4">
    <source>
        <dbReference type="ARBA" id="ARBA00022801"/>
    </source>
</evidence>
<reference evidence="9 10" key="1">
    <citation type="submission" date="2012-02" db="EMBL/GenBank/DDBJ databases">
        <title>The Genome Sequence of Bacteroides nordii CL02T12C05.</title>
        <authorList>
            <consortium name="The Broad Institute Genome Sequencing Platform"/>
            <person name="Earl A."/>
            <person name="Ward D."/>
            <person name="Feldgarden M."/>
            <person name="Gevers D."/>
            <person name="Zitomersky N.L."/>
            <person name="Coyne M.J."/>
            <person name="Comstock L.E."/>
            <person name="Young S.K."/>
            <person name="Zeng Q."/>
            <person name="Gargeya S."/>
            <person name="Fitzgerald M."/>
            <person name="Haas B."/>
            <person name="Abouelleil A."/>
            <person name="Alvarado L."/>
            <person name="Arachchi H.M."/>
            <person name="Berlin A."/>
            <person name="Chapman S.B."/>
            <person name="Gearin G."/>
            <person name="Goldberg J."/>
            <person name="Griggs A."/>
            <person name="Gujja S."/>
            <person name="Hansen M."/>
            <person name="Heiman D."/>
            <person name="Howarth C."/>
            <person name="Larimer J."/>
            <person name="Lui A."/>
            <person name="MacDonald P.J.P."/>
            <person name="McCowen C."/>
            <person name="Montmayeur A."/>
            <person name="Murphy C."/>
            <person name="Neiman D."/>
            <person name="Pearson M."/>
            <person name="Priest M."/>
            <person name="Roberts A."/>
            <person name="Saif S."/>
            <person name="Shea T."/>
            <person name="Sisk P."/>
            <person name="Stolte C."/>
            <person name="Sykes S."/>
            <person name="Wortman J."/>
            <person name="Nusbaum C."/>
            <person name="Birren B."/>
        </authorList>
    </citation>
    <scope>NUCLEOTIDE SEQUENCE [LARGE SCALE GENOMIC DNA]</scope>
    <source>
        <strain evidence="9 10">CL02T12C05</strain>
    </source>
</reference>
<dbReference type="PATRIC" id="fig|997884.3.peg.1026"/>
<dbReference type="InterPro" id="IPR044934">
    <property type="entry name" value="Streptopain_sf"/>
</dbReference>
<comment type="caution">
    <text evidence="9">The sequence shown here is derived from an EMBL/GenBank/DDBJ whole genome shotgun (WGS) entry which is preliminary data.</text>
</comment>
<evidence type="ECO:0000256" key="3">
    <source>
        <dbReference type="ARBA" id="ARBA00022729"/>
    </source>
</evidence>
<name>I9H0B6_9BACE</name>
<dbReference type="GO" id="GO:0006508">
    <property type="term" value="P:proteolysis"/>
    <property type="evidence" value="ECO:0007669"/>
    <property type="project" value="UniProtKB-KW"/>
</dbReference>
<evidence type="ECO:0000313" key="9">
    <source>
        <dbReference type="EMBL" id="EIY52864.1"/>
    </source>
</evidence>
<evidence type="ECO:0000313" key="10">
    <source>
        <dbReference type="Proteomes" id="UP000003089"/>
    </source>
</evidence>
<dbReference type="AlphaFoldDB" id="I9H0B6"/>
<dbReference type="InterPro" id="IPR038765">
    <property type="entry name" value="Papain-like_cys_pep_sf"/>
</dbReference>
<dbReference type="InterPro" id="IPR026444">
    <property type="entry name" value="Secre_tail"/>
</dbReference>
<organism evidence="9 10">
    <name type="scientific">Bacteroides nordii CL02T12C05</name>
    <dbReference type="NCBI Taxonomy" id="997884"/>
    <lineage>
        <taxon>Bacteria</taxon>
        <taxon>Pseudomonadati</taxon>
        <taxon>Bacteroidota</taxon>
        <taxon>Bacteroidia</taxon>
        <taxon>Bacteroidales</taxon>
        <taxon>Bacteroidaceae</taxon>
        <taxon>Bacteroides</taxon>
    </lineage>
</organism>
<dbReference type="Pfam" id="PF01640">
    <property type="entry name" value="Peptidase_C10"/>
    <property type="match status" value="1"/>
</dbReference>
<dbReference type="STRING" id="997884.HMPREF1068_01010"/>
<feature type="domain" description="Spi protease inhibitor" evidence="8">
    <location>
        <begin position="19"/>
        <end position="118"/>
    </location>
</feature>
<dbReference type="Gene3D" id="3.90.70.50">
    <property type="entry name" value="Peptidase C10, streptopain"/>
    <property type="match status" value="1"/>
</dbReference>
<evidence type="ECO:0000256" key="7">
    <source>
        <dbReference type="SAM" id="SignalP"/>
    </source>
</evidence>
<dbReference type="InterPro" id="IPR000200">
    <property type="entry name" value="Peptidase_C10"/>
</dbReference>
<keyword evidence="4" id="KW-0378">Hydrolase</keyword>
<dbReference type="InterPro" id="IPR025896">
    <property type="entry name" value="Spi_Prtas-inh"/>
</dbReference>
<feature type="active site" description="Nucleophile" evidence="6">
    <location>
        <position position="181"/>
    </location>
</feature>
<evidence type="ECO:0000256" key="2">
    <source>
        <dbReference type="ARBA" id="ARBA00022670"/>
    </source>
</evidence>
<protein>
    <recommendedName>
        <fullName evidence="8">Spi protease inhibitor domain-containing protein</fullName>
    </recommendedName>
</protein>
<keyword evidence="2" id="KW-0645">Protease</keyword>
<comment type="similarity">
    <text evidence="1">Belongs to the peptidase C10 family.</text>
</comment>
<keyword evidence="5" id="KW-0788">Thiol protease</keyword>
<dbReference type="HOGENOM" id="CLU_018139_0_0_10"/>
<dbReference type="Proteomes" id="UP000003089">
    <property type="component" value="Unassembled WGS sequence"/>
</dbReference>
<keyword evidence="10" id="KW-1185">Reference proteome</keyword>
<feature type="active site" description="Proton acceptor" evidence="6">
    <location>
        <position position="325"/>
    </location>
</feature>
<evidence type="ECO:0000256" key="6">
    <source>
        <dbReference type="PIRSR" id="PIRSR600200-1"/>
    </source>
</evidence>
<dbReference type="EMBL" id="AGXS01000012">
    <property type="protein sequence ID" value="EIY52864.1"/>
    <property type="molecule type" value="Genomic_DNA"/>
</dbReference>
<proteinExistence type="inferred from homology"/>
<dbReference type="Pfam" id="PF13734">
    <property type="entry name" value="Inhibitor_I69"/>
    <property type="match status" value="1"/>
</dbReference>
<dbReference type="NCBIfam" id="TIGR04183">
    <property type="entry name" value="Por_Secre_tail"/>
    <property type="match status" value="1"/>
</dbReference>
<dbReference type="GO" id="GO:0008234">
    <property type="term" value="F:cysteine-type peptidase activity"/>
    <property type="evidence" value="ECO:0007669"/>
    <property type="project" value="UniProtKB-KW"/>
</dbReference>
<accession>I9H0B6</accession>
<dbReference type="SUPFAM" id="SSF54001">
    <property type="entry name" value="Cysteine proteinases"/>
    <property type="match status" value="1"/>
</dbReference>
<keyword evidence="3 7" id="KW-0732">Signal</keyword>
<evidence type="ECO:0000256" key="1">
    <source>
        <dbReference type="ARBA" id="ARBA00009693"/>
    </source>
</evidence>
<feature type="signal peptide" evidence="7">
    <location>
        <begin position="1"/>
        <end position="18"/>
    </location>
</feature>
<dbReference type="PRINTS" id="PR00797">
    <property type="entry name" value="STREPTOPAIN"/>
</dbReference>